<dbReference type="Pfam" id="PF18299">
    <property type="entry name" value="R2K_2"/>
    <property type="match status" value="1"/>
</dbReference>
<organism evidence="2 3">
    <name type="scientific">Blastococcus goldschmidtiae</name>
    <dbReference type="NCBI Taxonomy" id="3075546"/>
    <lineage>
        <taxon>Bacteria</taxon>
        <taxon>Bacillati</taxon>
        <taxon>Actinomycetota</taxon>
        <taxon>Actinomycetes</taxon>
        <taxon>Geodermatophilales</taxon>
        <taxon>Geodermatophilaceae</taxon>
        <taxon>Blastococcus</taxon>
    </lineage>
</organism>
<evidence type="ECO:0000313" key="2">
    <source>
        <dbReference type="EMBL" id="MDT0275482.1"/>
    </source>
</evidence>
<evidence type="ECO:0000259" key="1">
    <source>
        <dbReference type="Pfam" id="PF18299"/>
    </source>
</evidence>
<keyword evidence="3" id="KW-1185">Reference proteome</keyword>
<evidence type="ECO:0000313" key="3">
    <source>
        <dbReference type="Proteomes" id="UP001183222"/>
    </source>
</evidence>
<dbReference type="SUPFAM" id="SSF56059">
    <property type="entry name" value="Glutathione synthetase ATP-binding domain-like"/>
    <property type="match status" value="1"/>
</dbReference>
<sequence length="294" mass="31182">MPAYTDLALYADSTHNAGRLREAAQQLGLTVLDLPRNPAELRLRPRPGLAWRAPLGLVAALIARGAPIRLTAAGPQWFASLPPELLGRRVAVVDAAAVAAGHVPFPVRMVKLADAKASGFSATRTAGTAAAAAAVHEAALPPPARLLVADRWLDCDSEYRVFCIGRRAVACSPYVVEGEAWGPLLHRHRASFHDHAAAFAAELLSGLPDARVPPACVLDVARLADGRLVVLETNTTWGAGLYGCDPGQVLRAVLAANDSADDTWLWAPDPALVRRAADQPEPATALRREAPTQR</sequence>
<dbReference type="InterPro" id="IPR041261">
    <property type="entry name" value="R2K_2"/>
</dbReference>
<gene>
    <name evidence="2" type="ORF">RM425_06155</name>
</gene>
<dbReference type="Proteomes" id="UP001183222">
    <property type="component" value="Unassembled WGS sequence"/>
</dbReference>
<feature type="domain" description="ATP-grasp" evidence="1">
    <location>
        <begin position="138"/>
        <end position="251"/>
    </location>
</feature>
<dbReference type="EMBL" id="JAVREI010000002">
    <property type="protein sequence ID" value="MDT0275482.1"/>
    <property type="molecule type" value="Genomic_DNA"/>
</dbReference>
<protein>
    <submittedName>
        <fullName evidence="2">ATP-grasp domain-containing protein</fullName>
    </submittedName>
</protein>
<reference evidence="3" key="1">
    <citation type="submission" date="2023-07" db="EMBL/GenBank/DDBJ databases">
        <title>30 novel species of actinomycetes from the DSMZ collection.</title>
        <authorList>
            <person name="Nouioui I."/>
        </authorList>
    </citation>
    <scope>NUCLEOTIDE SEQUENCE [LARGE SCALE GENOMIC DNA]</scope>
    <source>
        <strain evidence="3">DSM 46792</strain>
    </source>
</reference>
<proteinExistence type="predicted"/>
<name>A0ABU2K5L0_9ACTN</name>
<comment type="caution">
    <text evidence="2">The sequence shown here is derived from an EMBL/GenBank/DDBJ whole genome shotgun (WGS) entry which is preliminary data.</text>
</comment>
<dbReference type="RefSeq" id="WP_311344304.1">
    <property type="nucleotide sequence ID" value="NZ_JAVREI010000002.1"/>
</dbReference>
<accession>A0ABU2K5L0</accession>